<keyword evidence="2" id="KW-1185">Reference proteome</keyword>
<evidence type="ECO:0000313" key="1">
    <source>
        <dbReference type="EMBL" id="GJH19993.1"/>
    </source>
</evidence>
<accession>A0ACB5QYA6</accession>
<dbReference type="Proteomes" id="UP001055013">
    <property type="component" value="Unassembled WGS sequence"/>
</dbReference>
<dbReference type="EMBL" id="BPUR01000017">
    <property type="protein sequence ID" value="GJH19993.1"/>
    <property type="molecule type" value="Genomic_DNA"/>
</dbReference>
<name>A0ACB5QYA6_9BURK</name>
<protein>
    <submittedName>
        <fullName evidence="1">Uncharacterized protein</fullName>
    </submittedName>
</protein>
<comment type="caution">
    <text evidence="1">The sequence shown here is derived from an EMBL/GenBank/DDBJ whole genome shotgun (WGS) entry which is preliminary data.</text>
</comment>
<proteinExistence type="predicted"/>
<sequence length="75" mass="8500">MPIAMTADIARGVMCALDMHDDARIECEQRREYVRAHEPIHNRARYAILVSDKRLRIISGVCVLAAMTLVRPAHT</sequence>
<gene>
    <name evidence="1" type="ORF">CBA19CS22_25645</name>
</gene>
<organism evidence="1 2">
    <name type="scientific">Caballeronia novacaledonica</name>
    <dbReference type="NCBI Taxonomy" id="1544861"/>
    <lineage>
        <taxon>Bacteria</taxon>
        <taxon>Pseudomonadati</taxon>
        <taxon>Pseudomonadota</taxon>
        <taxon>Betaproteobacteria</taxon>
        <taxon>Burkholderiales</taxon>
        <taxon>Burkholderiaceae</taxon>
        <taxon>Caballeronia</taxon>
    </lineage>
</organism>
<evidence type="ECO:0000313" key="2">
    <source>
        <dbReference type="Proteomes" id="UP001055013"/>
    </source>
</evidence>
<reference evidence="1" key="1">
    <citation type="submission" date="2021-09" db="EMBL/GenBank/DDBJ databases">
        <title>Isolation and characterization of 3-chlorobenzoate degrading bacteria from soils in Shizuoka.</title>
        <authorList>
            <person name="Ifat A."/>
            <person name="Ogawa N."/>
            <person name="Kimbara K."/>
            <person name="Moriuchi R."/>
            <person name="Dohra H."/>
            <person name="Shintani M."/>
        </authorList>
    </citation>
    <scope>NUCLEOTIDE SEQUENCE</scope>
    <source>
        <strain evidence="1">19CS2-2</strain>
    </source>
</reference>